<name>A0A078FCH6_BRANA</name>
<evidence type="ECO:0000313" key="3">
    <source>
        <dbReference type="Proteomes" id="UP000028999"/>
    </source>
</evidence>
<evidence type="ECO:0000313" key="2">
    <source>
        <dbReference type="EMBL" id="CDY09748.1"/>
    </source>
</evidence>
<evidence type="ECO:0000256" key="1">
    <source>
        <dbReference type="SAM" id="MobiDB-lite"/>
    </source>
</evidence>
<protein>
    <submittedName>
        <fullName evidence="2">BnaC07g33130D protein</fullName>
    </submittedName>
</protein>
<dbReference type="OMA" id="QNDGMND"/>
<feature type="region of interest" description="Disordered" evidence="1">
    <location>
        <begin position="135"/>
        <end position="184"/>
    </location>
</feature>
<proteinExistence type="predicted"/>
<feature type="region of interest" description="Disordered" evidence="1">
    <location>
        <begin position="197"/>
        <end position="231"/>
    </location>
</feature>
<gene>
    <name evidence="2" type="primary">BnaC07g33130D</name>
    <name evidence="2" type="ORF">GSBRNA2T00031439001</name>
</gene>
<accession>A0A078FCH6</accession>
<feature type="compositionally biased region" description="Basic and acidic residues" evidence="1">
    <location>
        <begin position="142"/>
        <end position="153"/>
    </location>
</feature>
<feature type="compositionally biased region" description="Basic and acidic residues" evidence="1">
    <location>
        <begin position="1"/>
        <end position="10"/>
    </location>
</feature>
<reference evidence="2 3" key="1">
    <citation type="journal article" date="2014" name="Science">
        <title>Plant genetics. Early allopolyploid evolution in the post-Neolithic Brassica napus oilseed genome.</title>
        <authorList>
            <person name="Chalhoub B."/>
            <person name="Denoeud F."/>
            <person name="Liu S."/>
            <person name="Parkin I.A."/>
            <person name="Tang H."/>
            <person name="Wang X."/>
            <person name="Chiquet J."/>
            <person name="Belcram H."/>
            <person name="Tong C."/>
            <person name="Samans B."/>
            <person name="Correa M."/>
            <person name="Da Silva C."/>
            <person name="Just J."/>
            <person name="Falentin C."/>
            <person name="Koh C.S."/>
            <person name="Le Clainche I."/>
            <person name="Bernard M."/>
            <person name="Bento P."/>
            <person name="Noel B."/>
            <person name="Labadie K."/>
            <person name="Alberti A."/>
            <person name="Charles M."/>
            <person name="Arnaud D."/>
            <person name="Guo H."/>
            <person name="Daviaud C."/>
            <person name="Alamery S."/>
            <person name="Jabbari K."/>
            <person name="Zhao M."/>
            <person name="Edger P.P."/>
            <person name="Chelaifa H."/>
            <person name="Tack D."/>
            <person name="Lassalle G."/>
            <person name="Mestiri I."/>
            <person name="Schnel N."/>
            <person name="Le Paslier M.C."/>
            <person name="Fan G."/>
            <person name="Renault V."/>
            <person name="Bayer P.E."/>
            <person name="Golicz A.A."/>
            <person name="Manoli S."/>
            <person name="Lee T.H."/>
            <person name="Thi V.H."/>
            <person name="Chalabi S."/>
            <person name="Hu Q."/>
            <person name="Fan C."/>
            <person name="Tollenaere R."/>
            <person name="Lu Y."/>
            <person name="Battail C."/>
            <person name="Shen J."/>
            <person name="Sidebottom C.H."/>
            <person name="Wang X."/>
            <person name="Canaguier A."/>
            <person name="Chauveau A."/>
            <person name="Berard A."/>
            <person name="Deniot G."/>
            <person name="Guan M."/>
            <person name="Liu Z."/>
            <person name="Sun F."/>
            <person name="Lim Y.P."/>
            <person name="Lyons E."/>
            <person name="Town C.D."/>
            <person name="Bancroft I."/>
            <person name="Wang X."/>
            <person name="Meng J."/>
            <person name="Ma J."/>
            <person name="Pires J.C."/>
            <person name="King G.J."/>
            <person name="Brunel D."/>
            <person name="Delourme R."/>
            <person name="Renard M."/>
            <person name="Aury J.M."/>
            <person name="Adams K.L."/>
            <person name="Batley J."/>
            <person name="Snowdon R.J."/>
            <person name="Tost J."/>
            <person name="Edwards D."/>
            <person name="Zhou Y."/>
            <person name="Hua W."/>
            <person name="Sharpe A.G."/>
            <person name="Paterson A.H."/>
            <person name="Guan C."/>
            <person name="Wincker P."/>
        </authorList>
    </citation>
    <scope>NUCLEOTIDE SEQUENCE [LARGE SCALE GENOMIC DNA]</scope>
    <source>
        <strain evidence="3">cv. Darmor-bzh</strain>
    </source>
</reference>
<feature type="compositionally biased region" description="Basic and acidic residues" evidence="1">
    <location>
        <begin position="20"/>
        <end position="33"/>
    </location>
</feature>
<dbReference type="PaxDb" id="3708-A0A078FCH6"/>
<keyword evidence="3" id="KW-1185">Reference proteome</keyword>
<dbReference type="OrthoDB" id="1108638at2759"/>
<dbReference type="AlphaFoldDB" id="A0A078FCH6"/>
<feature type="compositionally biased region" description="Basic and acidic residues" evidence="1">
    <location>
        <begin position="56"/>
        <end position="97"/>
    </location>
</feature>
<organism evidence="2 3">
    <name type="scientific">Brassica napus</name>
    <name type="common">Rape</name>
    <dbReference type="NCBI Taxonomy" id="3708"/>
    <lineage>
        <taxon>Eukaryota</taxon>
        <taxon>Viridiplantae</taxon>
        <taxon>Streptophyta</taxon>
        <taxon>Embryophyta</taxon>
        <taxon>Tracheophyta</taxon>
        <taxon>Spermatophyta</taxon>
        <taxon>Magnoliopsida</taxon>
        <taxon>eudicotyledons</taxon>
        <taxon>Gunneridae</taxon>
        <taxon>Pentapetalae</taxon>
        <taxon>rosids</taxon>
        <taxon>malvids</taxon>
        <taxon>Brassicales</taxon>
        <taxon>Brassicaceae</taxon>
        <taxon>Brassiceae</taxon>
        <taxon>Brassica</taxon>
    </lineage>
</organism>
<feature type="compositionally biased region" description="Basic and acidic residues" evidence="1">
    <location>
        <begin position="202"/>
        <end position="231"/>
    </location>
</feature>
<feature type="region of interest" description="Disordered" evidence="1">
    <location>
        <begin position="1"/>
        <end position="33"/>
    </location>
</feature>
<sequence>MGCGKSKHDVVTGNTRTVRKPLEAESVKGKENETIRKQESCQCQKSTDVAAAVSADRPDTTLENNTQKEKEAEVDCGEKPEEKEAGEDEHKAEEKETAILPPVMAIVPENIVTEETSNDVNESVLIVDKQNAEEGDIETVVEEEKSIDDKISGDVDTEISPPEIEEPKPDVQTSETTESEVQDTLTTENVEIVAAENVETASTDHDEVPVLKDEDKVDHVEENLAKEVESA</sequence>
<dbReference type="Gramene" id="CDY09748">
    <property type="protein sequence ID" value="CDY09748"/>
    <property type="gene ID" value="GSBRNA2T00031439001"/>
</dbReference>
<feature type="region of interest" description="Disordered" evidence="1">
    <location>
        <begin position="47"/>
        <end position="102"/>
    </location>
</feature>
<dbReference type="EMBL" id="LK031998">
    <property type="protein sequence ID" value="CDY09748.1"/>
    <property type="molecule type" value="Genomic_DNA"/>
</dbReference>
<dbReference type="Proteomes" id="UP000028999">
    <property type="component" value="Unassembled WGS sequence"/>
</dbReference>